<dbReference type="Gene3D" id="3.90.550.10">
    <property type="entry name" value="Spore Coat Polysaccharide Biosynthesis Protein SpsA, Chain A"/>
    <property type="match status" value="1"/>
</dbReference>
<organism evidence="6 7">
    <name type="scientific">Parascaris univalens</name>
    <name type="common">Nematode worm</name>
    <dbReference type="NCBI Taxonomy" id="6257"/>
    <lineage>
        <taxon>Eukaryota</taxon>
        <taxon>Metazoa</taxon>
        <taxon>Ecdysozoa</taxon>
        <taxon>Nematoda</taxon>
        <taxon>Chromadorea</taxon>
        <taxon>Rhabditida</taxon>
        <taxon>Spirurina</taxon>
        <taxon>Ascaridomorpha</taxon>
        <taxon>Ascaridoidea</taxon>
        <taxon>Ascarididae</taxon>
        <taxon>Parascaris</taxon>
    </lineage>
</organism>
<evidence type="ECO:0000313" key="7">
    <source>
        <dbReference type="WBParaSite" id="PgR102_g011_t01"/>
    </source>
</evidence>
<evidence type="ECO:0000256" key="1">
    <source>
        <dbReference type="ARBA" id="ARBA00038162"/>
    </source>
</evidence>
<dbReference type="Proteomes" id="UP000887569">
    <property type="component" value="Unplaced"/>
</dbReference>
<evidence type="ECO:0000313" key="6">
    <source>
        <dbReference type="Proteomes" id="UP000887569"/>
    </source>
</evidence>
<dbReference type="SUPFAM" id="SSF53448">
    <property type="entry name" value="Nucleotide-diphospho-sugar transferases"/>
    <property type="match status" value="1"/>
</dbReference>
<evidence type="ECO:0000256" key="3">
    <source>
        <dbReference type="SAM" id="MobiDB-lite"/>
    </source>
</evidence>
<keyword evidence="4" id="KW-1133">Transmembrane helix</keyword>
<evidence type="ECO:0000256" key="4">
    <source>
        <dbReference type="SAM" id="Phobius"/>
    </source>
</evidence>
<dbReference type="InterPro" id="IPR002495">
    <property type="entry name" value="Glyco_trans_8"/>
</dbReference>
<feature type="transmembrane region" description="Helical" evidence="4">
    <location>
        <begin position="543"/>
        <end position="564"/>
    </location>
</feature>
<dbReference type="InterPro" id="IPR029044">
    <property type="entry name" value="Nucleotide-diphossugar_trans"/>
</dbReference>
<keyword evidence="5" id="KW-0732">Signal</keyword>
<dbReference type="Pfam" id="PF01501">
    <property type="entry name" value="Glyco_transf_8"/>
    <property type="match status" value="2"/>
</dbReference>
<feature type="transmembrane region" description="Helical" evidence="4">
    <location>
        <begin position="308"/>
        <end position="326"/>
    </location>
</feature>
<dbReference type="EC" id="2.4.1.186" evidence="2"/>
<evidence type="ECO:0000256" key="2">
    <source>
        <dbReference type="ARBA" id="ARBA00038934"/>
    </source>
</evidence>
<feature type="transmembrane region" description="Helical" evidence="4">
    <location>
        <begin position="274"/>
        <end position="296"/>
    </location>
</feature>
<protein>
    <recommendedName>
        <fullName evidence="2">glycogenin glucosyltransferase</fullName>
        <ecNumber evidence="2">2.4.1.186</ecNumber>
    </recommendedName>
</protein>
<accession>A0A915C7Z5</accession>
<feature type="signal peptide" evidence="5">
    <location>
        <begin position="1"/>
        <end position="17"/>
    </location>
</feature>
<dbReference type="AlphaFoldDB" id="A0A915C7Z5"/>
<feature type="chain" id="PRO_5037158479" description="glycogenin glucosyltransferase" evidence="5">
    <location>
        <begin position="18"/>
        <end position="607"/>
    </location>
</feature>
<keyword evidence="6" id="KW-1185">Reference proteome</keyword>
<dbReference type="WBParaSite" id="PgR102_g011_t01">
    <property type="protein sequence ID" value="PgR102_g011_t01"/>
    <property type="gene ID" value="PgR102_g011"/>
</dbReference>
<dbReference type="InterPro" id="IPR050587">
    <property type="entry name" value="GNT1/Glycosyltrans_8"/>
</dbReference>
<feature type="region of interest" description="Disordered" evidence="3">
    <location>
        <begin position="482"/>
        <end position="514"/>
    </location>
</feature>
<dbReference type="PANTHER" id="PTHR11183">
    <property type="entry name" value="GLYCOGENIN SUBFAMILY MEMBER"/>
    <property type="match status" value="1"/>
</dbReference>
<keyword evidence="4" id="KW-0472">Membrane</keyword>
<dbReference type="GO" id="GO:0005978">
    <property type="term" value="P:glycogen biosynthetic process"/>
    <property type="evidence" value="ECO:0007669"/>
    <property type="project" value="UniProtKB-ARBA"/>
</dbReference>
<keyword evidence="4" id="KW-0812">Transmembrane</keyword>
<name>A0A915C7Z5_PARUN</name>
<evidence type="ECO:0000256" key="5">
    <source>
        <dbReference type="SAM" id="SignalP"/>
    </source>
</evidence>
<sequence>MISILVVGLLLVAQSVASNNAFVSILSTNDYLLAAKVLAYSIKVQNMKEPYVIFYTENVATQSLKSLRSLGIYTFPITKIDTPYRASHEATKFQYTRINLWAMTNYTTLVSLDLDTLVKHDISALFRCGSFCASMRHSDKFNAGVMVLKPNKTVFDDMSKKYSILPSYDGGDQGFMNSYFANTKYASMFNPDDMNWPNESNSIHTLSMAYNYDVGAYYLQSRLLIEPKIIHYTMGPTKPWIWWTYPMFDLNWEWYRLRVEVERLDGDSSEGLRVFFTESLIALFLLLLYKILANYVKGPSRWRAKDSFIAYFLLQLCALAFSFLTVPSQKCLLTSWTIFIANQRMRLRFSLTGYSVFLSTVVSTLTISGEVADHSVVKDIANIVSAFDLLESPNCTAAYWNKTLIVDKACTNLNNSISDGENKIALFSVRPPITQCSGQLIDIYWCNVSLSFDIKCIEKEASSWEPDAHNLATIEEDREYKRHHHHSGHHHHHHNGHHHHHHHHGGHFHLHGHHHGHFHPHRHVHVGFGYFPVWTHLFYGHPYYWGSATALVTICLVILCIICIRTACLSPHLDECHSCECVEPAPLVVMQGPPPQQIPSAEQQLHP</sequence>
<comment type="similarity">
    <text evidence="1">Belongs to the glycosyltransferase 8 family. Glycogenin subfamily.</text>
</comment>
<reference evidence="7" key="1">
    <citation type="submission" date="2022-11" db="UniProtKB">
        <authorList>
            <consortium name="WormBaseParasite"/>
        </authorList>
    </citation>
    <scope>IDENTIFICATION</scope>
</reference>
<proteinExistence type="inferred from homology"/>
<dbReference type="GO" id="GO:0008466">
    <property type="term" value="F:glycogenin glucosyltransferase activity"/>
    <property type="evidence" value="ECO:0007669"/>
    <property type="project" value="UniProtKB-EC"/>
</dbReference>